<reference evidence="1 2" key="1">
    <citation type="journal article" date="2006" name="Science">
        <title>The genome of black cottonwood, Populus trichocarpa (Torr. &amp; Gray).</title>
        <authorList>
            <person name="Tuskan G.A."/>
            <person name="Difazio S."/>
            <person name="Jansson S."/>
            <person name="Bohlmann J."/>
            <person name="Grigoriev I."/>
            <person name="Hellsten U."/>
            <person name="Putnam N."/>
            <person name="Ralph S."/>
            <person name="Rombauts S."/>
            <person name="Salamov A."/>
            <person name="Schein J."/>
            <person name="Sterck L."/>
            <person name="Aerts A."/>
            <person name="Bhalerao R.R."/>
            <person name="Bhalerao R.P."/>
            <person name="Blaudez D."/>
            <person name="Boerjan W."/>
            <person name="Brun A."/>
            <person name="Brunner A."/>
            <person name="Busov V."/>
            <person name="Campbell M."/>
            <person name="Carlson J."/>
            <person name="Chalot M."/>
            <person name="Chapman J."/>
            <person name="Chen G.L."/>
            <person name="Cooper D."/>
            <person name="Coutinho P.M."/>
            <person name="Couturier J."/>
            <person name="Covert S."/>
            <person name="Cronk Q."/>
            <person name="Cunningham R."/>
            <person name="Davis J."/>
            <person name="Degroeve S."/>
            <person name="Dejardin A."/>
            <person name="Depamphilis C."/>
            <person name="Detter J."/>
            <person name="Dirks B."/>
            <person name="Dubchak I."/>
            <person name="Duplessis S."/>
            <person name="Ehlting J."/>
            <person name="Ellis B."/>
            <person name="Gendler K."/>
            <person name="Goodstein D."/>
            <person name="Gribskov M."/>
            <person name="Grimwood J."/>
            <person name="Groover A."/>
            <person name="Gunter L."/>
            <person name="Hamberger B."/>
            <person name="Heinze B."/>
            <person name="Helariutta Y."/>
            <person name="Henrissat B."/>
            <person name="Holligan D."/>
            <person name="Holt R."/>
            <person name="Huang W."/>
            <person name="Islam-Faridi N."/>
            <person name="Jones S."/>
            <person name="Jones-Rhoades M."/>
            <person name="Jorgensen R."/>
            <person name="Joshi C."/>
            <person name="Kangasjarvi J."/>
            <person name="Karlsson J."/>
            <person name="Kelleher C."/>
            <person name="Kirkpatrick R."/>
            <person name="Kirst M."/>
            <person name="Kohler A."/>
            <person name="Kalluri U."/>
            <person name="Larimer F."/>
            <person name="Leebens-Mack J."/>
            <person name="Leple J.C."/>
            <person name="Locascio P."/>
            <person name="Lou Y."/>
            <person name="Lucas S."/>
            <person name="Martin F."/>
            <person name="Montanini B."/>
            <person name="Napoli C."/>
            <person name="Nelson D.R."/>
            <person name="Nelson C."/>
            <person name="Nieminen K."/>
            <person name="Nilsson O."/>
            <person name="Pereda V."/>
            <person name="Peter G."/>
            <person name="Philippe R."/>
            <person name="Pilate G."/>
            <person name="Poliakov A."/>
            <person name="Razumovskaya J."/>
            <person name="Richardson P."/>
            <person name="Rinaldi C."/>
            <person name="Ritland K."/>
            <person name="Rouze P."/>
            <person name="Ryaboy D."/>
            <person name="Schmutz J."/>
            <person name="Schrader J."/>
            <person name="Segerman B."/>
            <person name="Shin H."/>
            <person name="Siddiqui A."/>
            <person name="Sterky F."/>
            <person name="Terry A."/>
            <person name="Tsai C.J."/>
            <person name="Uberbacher E."/>
            <person name="Unneberg P."/>
            <person name="Vahala J."/>
            <person name="Wall K."/>
            <person name="Wessler S."/>
            <person name="Yang G."/>
            <person name="Yin T."/>
            <person name="Douglas C."/>
            <person name="Marra M."/>
            <person name="Sandberg G."/>
            <person name="Van de Peer Y."/>
            <person name="Rokhsar D."/>
        </authorList>
    </citation>
    <scope>NUCLEOTIDE SEQUENCE [LARGE SCALE GENOMIC DNA]</scope>
    <source>
        <strain evidence="2">cv. Nisqually</strain>
    </source>
</reference>
<protein>
    <submittedName>
        <fullName evidence="1">Uncharacterized protein</fullName>
    </submittedName>
</protein>
<organism evidence="1 2">
    <name type="scientific">Populus trichocarpa</name>
    <name type="common">Western balsam poplar</name>
    <name type="synonym">Populus balsamifera subsp. trichocarpa</name>
    <dbReference type="NCBI Taxonomy" id="3694"/>
    <lineage>
        <taxon>Eukaryota</taxon>
        <taxon>Viridiplantae</taxon>
        <taxon>Streptophyta</taxon>
        <taxon>Embryophyta</taxon>
        <taxon>Tracheophyta</taxon>
        <taxon>Spermatophyta</taxon>
        <taxon>Magnoliopsida</taxon>
        <taxon>eudicotyledons</taxon>
        <taxon>Gunneridae</taxon>
        <taxon>Pentapetalae</taxon>
        <taxon>rosids</taxon>
        <taxon>fabids</taxon>
        <taxon>Malpighiales</taxon>
        <taxon>Salicaceae</taxon>
        <taxon>Saliceae</taxon>
        <taxon>Populus</taxon>
    </lineage>
</organism>
<sequence>MPNGSLALHLLGTEMSAELDWKLRVSIIINGIARGLVYQHEDSRLRIIHRDMIRASNILLDHQMNPRVSDFGMARIFGGDQKQANTNGVAGTHGYMAPEYAMQGIFLVKSYVFGFGVLLLEIIAGKGRNGGFYLSDDGRQSLLMHAWNLWHEGKAMEIMD</sequence>
<dbReference type="Proteomes" id="UP000006729">
    <property type="component" value="Chromosome 8"/>
</dbReference>
<evidence type="ECO:0000313" key="2">
    <source>
        <dbReference type="Proteomes" id="UP000006729"/>
    </source>
</evidence>
<proteinExistence type="predicted"/>
<name>A0ACC0SJ07_POPTR</name>
<gene>
    <name evidence="1" type="ORF">POPTR_008G009001v4</name>
</gene>
<keyword evidence="2" id="KW-1185">Reference proteome</keyword>
<evidence type="ECO:0000313" key="1">
    <source>
        <dbReference type="EMBL" id="KAI9389158.1"/>
    </source>
</evidence>
<comment type="caution">
    <text evidence="1">The sequence shown here is derived from an EMBL/GenBank/DDBJ whole genome shotgun (WGS) entry which is preliminary data.</text>
</comment>
<accession>A0ACC0SJ07</accession>
<dbReference type="EMBL" id="CM009297">
    <property type="protein sequence ID" value="KAI9389158.1"/>
    <property type="molecule type" value="Genomic_DNA"/>
</dbReference>